<evidence type="ECO:0000313" key="1">
    <source>
        <dbReference type="EMBL" id="KXS11436.1"/>
    </source>
</evidence>
<sequence length="151" mass="16628">MSGAEARVFLFQAAYWGWLEQLKARFITVEASLQGSMDEAMDIVAPGTFKRDPIPERSISKPRDVIDGVLENLEITVAAFREEVWKARGTLISHSPPTSVSASLSSPSQNIAFLQVPHFTEAEEIGTALPISNSLETVSRMSLGHGRDLWQ</sequence>
<keyword evidence="2" id="KW-1185">Reference proteome</keyword>
<organism evidence="1 2">
    <name type="scientific">Gonapodya prolifera (strain JEL478)</name>
    <name type="common">Monoblepharis prolifera</name>
    <dbReference type="NCBI Taxonomy" id="1344416"/>
    <lineage>
        <taxon>Eukaryota</taxon>
        <taxon>Fungi</taxon>
        <taxon>Fungi incertae sedis</taxon>
        <taxon>Chytridiomycota</taxon>
        <taxon>Chytridiomycota incertae sedis</taxon>
        <taxon>Monoblepharidomycetes</taxon>
        <taxon>Monoblepharidales</taxon>
        <taxon>Gonapodyaceae</taxon>
        <taxon>Gonapodya</taxon>
    </lineage>
</organism>
<name>A0A139A3P1_GONPJ</name>
<evidence type="ECO:0000313" key="2">
    <source>
        <dbReference type="Proteomes" id="UP000070544"/>
    </source>
</evidence>
<gene>
    <name evidence="1" type="ORF">M427DRAFT_35813</name>
</gene>
<protein>
    <submittedName>
        <fullName evidence="1">Uncharacterized protein</fullName>
    </submittedName>
</protein>
<accession>A0A139A3P1</accession>
<reference evidence="1 2" key="1">
    <citation type="journal article" date="2015" name="Genome Biol. Evol.">
        <title>Phylogenomic analyses indicate that early fungi evolved digesting cell walls of algal ancestors of land plants.</title>
        <authorList>
            <person name="Chang Y."/>
            <person name="Wang S."/>
            <person name="Sekimoto S."/>
            <person name="Aerts A.L."/>
            <person name="Choi C."/>
            <person name="Clum A."/>
            <person name="LaButti K.M."/>
            <person name="Lindquist E.A."/>
            <person name="Yee Ngan C."/>
            <person name="Ohm R.A."/>
            <person name="Salamov A.A."/>
            <person name="Grigoriev I.V."/>
            <person name="Spatafora J.W."/>
            <person name="Berbee M.L."/>
        </authorList>
    </citation>
    <scope>NUCLEOTIDE SEQUENCE [LARGE SCALE GENOMIC DNA]</scope>
    <source>
        <strain evidence="1 2">JEL478</strain>
    </source>
</reference>
<dbReference type="EMBL" id="KQ965802">
    <property type="protein sequence ID" value="KXS11436.1"/>
    <property type="molecule type" value="Genomic_DNA"/>
</dbReference>
<dbReference type="AlphaFoldDB" id="A0A139A3P1"/>
<dbReference type="Proteomes" id="UP000070544">
    <property type="component" value="Unassembled WGS sequence"/>
</dbReference>
<dbReference type="OrthoDB" id="5600212at2759"/>
<proteinExistence type="predicted"/>